<keyword evidence="1" id="KW-1133">Transmembrane helix</keyword>
<evidence type="ECO:0000259" key="2">
    <source>
        <dbReference type="Pfam" id="PF07331"/>
    </source>
</evidence>
<feature type="transmembrane region" description="Helical" evidence="1">
    <location>
        <begin position="132"/>
        <end position="154"/>
    </location>
</feature>
<sequence length="163" mass="17604">MTERQVQLRLGIGALIAAVLLTLVAIPQWVSSPSNVQRLVLSPLFWPYALAGFTFLAGLGLIFGGLRMTDSGEPVDAPSDDPRAAWMRLAGMAVIMVLAMFLMPRLGMVLTAMLIFVATAFLVRTRHPKTALVCAVIVPLVLYAFFAHVAGVAIPQGDYLRLP</sequence>
<accession>A0A858SVU4</accession>
<dbReference type="RefSeq" id="WP_169640990.1">
    <property type="nucleotide sequence ID" value="NZ_CP048788.1"/>
</dbReference>
<feature type="transmembrane region" description="Helical" evidence="1">
    <location>
        <begin position="12"/>
        <end position="30"/>
    </location>
</feature>
<evidence type="ECO:0000313" key="3">
    <source>
        <dbReference type="EMBL" id="QJF51773.1"/>
    </source>
</evidence>
<evidence type="ECO:0000313" key="4">
    <source>
        <dbReference type="Proteomes" id="UP000503308"/>
    </source>
</evidence>
<feature type="transmembrane region" description="Helical" evidence="1">
    <location>
        <begin position="45"/>
        <end position="64"/>
    </location>
</feature>
<dbReference type="Pfam" id="PF07331">
    <property type="entry name" value="TctB"/>
    <property type="match status" value="1"/>
</dbReference>
<feature type="transmembrane region" description="Helical" evidence="1">
    <location>
        <begin position="108"/>
        <end position="125"/>
    </location>
</feature>
<evidence type="ECO:0000256" key="1">
    <source>
        <dbReference type="SAM" id="Phobius"/>
    </source>
</evidence>
<reference evidence="3 4" key="1">
    <citation type="submission" date="2020-02" db="EMBL/GenBank/DDBJ databases">
        <title>Genome sequence of Roseobacter ponti.</title>
        <authorList>
            <person name="Hollensteiner J."/>
            <person name="Schneider D."/>
            <person name="Poehlein A."/>
            <person name="Daniel R."/>
        </authorList>
    </citation>
    <scope>NUCLEOTIDE SEQUENCE [LARGE SCALE GENOMIC DNA]</scope>
    <source>
        <strain evidence="3 4">DSM 106830</strain>
    </source>
</reference>
<dbReference type="KEGG" id="rpon:G3256_11665"/>
<name>A0A858SVU4_9RHOB</name>
<keyword evidence="1" id="KW-0472">Membrane</keyword>
<dbReference type="Proteomes" id="UP000503308">
    <property type="component" value="Chromosome"/>
</dbReference>
<dbReference type="InterPro" id="IPR009936">
    <property type="entry name" value="DUF1468"/>
</dbReference>
<organism evidence="3 4">
    <name type="scientific">Roseobacter ponti</name>
    <dbReference type="NCBI Taxonomy" id="1891787"/>
    <lineage>
        <taxon>Bacteria</taxon>
        <taxon>Pseudomonadati</taxon>
        <taxon>Pseudomonadota</taxon>
        <taxon>Alphaproteobacteria</taxon>
        <taxon>Rhodobacterales</taxon>
        <taxon>Roseobacteraceae</taxon>
        <taxon>Roseobacter</taxon>
    </lineage>
</organism>
<dbReference type="EMBL" id="CP048788">
    <property type="protein sequence ID" value="QJF51773.1"/>
    <property type="molecule type" value="Genomic_DNA"/>
</dbReference>
<protein>
    <submittedName>
        <fullName evidence="3">Tripartite tricarboxylate transporter TctB family protein</fullName>
    </submittedName>
</protein>
<proteinExistence type="predicted"/>
<keyword evidence="1" id="KW-0812">Transmembrane</keyword>
<feature type="domain" description="DUF1468" evidence="2">
    <location>
        <begin position="16"/>
        <end position="155"/>
    </location>
</feature>
<gene>
    <name evidence="3" type="ORF">G3256_11665</name>
</gene>
<dbReference type="AlphaFoldDB" id="A0A858SVU4"/>
<feature type="transmembrane region" description="Helical" evidence="1">
    <location>
        <begin position="85"/>
        <end position="102"/>
    </location>
</feature>
<keyword evidence="4" id="KW-1185">Reference proteome</keyword>